<organism evidence="2">
    <name type="scientific">Salmonella montevideo</name>
    <dbReference type="NCBI Taxonomy" id="115981"/>
    <lineage>
        <taxon>Bacteria</taxon>
        <taxon>Pseudomonadati</taxon>
        <taxon>Pseudomonadota</taxon>
        <taxon>Gammaproteobacteria</taxon>
        <taxon>Enterobacterales</taxon>
        <taxon>Enterobacteriaceae</taxon>
        <taxon>Salmonella</taxon>
    </lineage>
</organism>
<reference evidence="2" key="2">
    <citation type="submission" date="2018-07" db="EMBL/GenBank/DDBJ databases">
        <authorList>
            <consortium name="NCBI Pathogen Detection Project"/>
        </authorList>
    </citation>
    <scope>NUCLEOTIDE SEQUENCE</scope>
    <source>
        <strain evidence="2">10-2196</strain>
    </source>
</reference>
<name>A0A752F7C9_SALMO</name>
<reference evidence="2" key="1">
    <citation type="journal article" date="2018" name="Genome Biol.">
        <title>SKESA: strategic k-mer extension for scrupulous assemblies.</title>
        <authorList>
            <person name="Souvorov A."/>
            <person name="Agarwala R."/>
            <person name="Lipman D.J."/>
        </authorList>
    </citation>
    <scope>NUCLEOTIDE SEQUENCE</scope>
    <source>
        <strain evidence="2">10-2196</strain>
    </source>
</reference>
<gene>
    <name evidence="2" type="ORF">G9254_001446</name>
</gene>
<evidence type="ECO:0000256" key="1">
    <source>
        <dbReference type="SAM" id="SignalP"/>
    </source>
</evidence>
<protein>
    <submittedName>
        <fullName evidence="2">Uncharacterized protein</fullName>
    </submittedName>
</protein>
<dbReference type="EMBL" id="DAAWDQ010000011">
    <property type="protein sequence ID" value="HAF7388956.1"/>
    <property type="molecule type" value="Genomic_DNA"/>
</dbReference>
<dbReference type="AlphaFoldDB" id="A0A752F7C9"/>
<feature type="signal peptide" evidence="1">
    <location>
        <begin position="1"/>
        <end position="20"/>
    </location>
</feature>
<keyword evidence="1" id="KW-0732">Signal</keyword>
<sequence length="112" mass="12103">MKILATLMSACALVSLPVVAAPIKFNCEGVSVVYSPLQIPVEGAEYRPIGLVVRGISATNISTAVDWSGSDDDSMQIIGTINNEPVNLMYRPLKKRVDLYSGAARFKCEQLD</sequence>
<feature type="chain" id="PRO_5028024999" evidence="1">
    <location>
        <begin position="21"/>
        <end position="112"/>
    </location>
</feature>
<comment type="caution">
    <text evidence="2">The sequence shown here is derived from an EMBL/GenBank/DDBJ whole genome shotgun (WGS) entry which is preliminary data.</text>
</comment>
<evidence type="ECO:0000313" key="2">
    <source>
        <dbReference type="EMBL" id="HAF7388956.1"/>
    </source>
</evidence>
<accession>A0A752F7C9</accession>
<proteinExistence type="predicted"/>